<proteinExistence type="inferred from homology"/>
<reference evidence="3 4" key="1">
    <citation type="submission" date="2016-06" db="EMBL/GenBank/DDBJ databases">
        <authorList>
            <person name="Kjaerup R.B."/>
            <person name="Dalgaard T.S."/>
            <person name="Juul-Madsen H.R."/>
        </authorList>
    </citation>
    <scope>NUCLEOTIDE SEQUENCE [LARGE SCALE GENOMIC DNA]</scope>
    <source>
        <strain evidence="3 4">DSM 43821</strain>
    </source>
</reference>
<dbReference type="EMBL" id="JACCCQ010000001">
    <property type="protein sequence ID" value="NYF60088.1"/>
    <property type="molecule type" value="Genomic_DNA"/>
</dbReference>
<dbReference type="Gene3D" id="3.90.280.10">
    <property type="entry name" value="PEBP-like"/>
    <property type="match status" value="1"/>
</dbReference>
<evidence type="ECO:0000256" key="1">
    <source>
        <dbReference type="ARBA" id="ARBA00007120"/>
    </source>
</evidence>
<name>A0A1C4XK23_9ACTN</name>
<reference evidence="2 5" key="2">
    <citation type="submission" date="2020-07" db="EMBL/GenBank/DDBJ databases">
        <title>Sequencing the genomes of 1000 actinobacteria strains.</title>
        <authorList>
            <person name="Klenk H.-P."/>
        </authorList>
    </citation>
    <scope>NUCLEOTIDE SEQUENCE [LARGE SCALE GENOMIC DNA]</scope>
    <source>
        <strain evidence="2 5">DSM 43814</strain>
    </source>
</reference>
<sequence length="150" mass="16067">MAGIMLRSTAFNDHDQLPGRFSRDGGNASPPLEWSDVPESATELLLLVEDPDAGRSPFLHWLVTGISPTSGGVGEGMVPEGGREWPNGFGTTGWGGPHPPQGEEAHRYFFRLYALERPVDLADAPQAADVHAALAGRELASGTMVGTYRR</sequence>
<dbReference type="SUPFAM" id="SSF49777">
    <property type="entry name" value="PEBP-like"/>
    <property type="match status" value="1"/>
</dbReference>
<dbReference type="AlphaFoldDB" id="A0A1C4XK23"/>
<dbReference type="EMBL" id="LT607410">
    <property type="protein sequence ID" value="SCF08784.1"/>
    <property type="molecule type" value="Genomic_DNA"/>
</dbReference>
<dbReference type="Proteomes" id="UP000631553">
    <property type="component" value="Unassembled WGS sequence"/>
</dbReference>
<dbReference type="PANTHER" id="PTHR30289:SF1">
    <property type="entry name" value="PEBP (PHOSPHATIDYLETHANOLAMINE-BINDING PROTEIN) FAMILY PROTEIN"/>
    <property type="match status" value="1"/>
</dbReference>
<accession>A0A1C4XK23</accession>
<dbReference type="PANTHER" id="PTHR30289">
    <property type="entry name" value="UNCHARACTERIZED PROTEIN YBCL-RELATED"/>
    <property type="match status" value="1"/>
</dbReference>
<evidence type="ECO:0000313" key="5">
    <source>
        <dbReference type="Proteomes" id="UP000631553"/>
    </source>
</evidence>
<evidence type="ECO:0000313" key="2">
    <source>
        <dbReference type="EMBL" id="NYF60088.1"/>
    </source>
</evidence>
<keyword evidence="5" id="KW-1185">Reference proteome</keyword>
<dbReference type="NCBIfam" id="TIGR00481">
    <property type="entry name" value="YbhB/YbcL family Raf kinase inhibitor-like protein"/>
    <property type="match status" value="1"/>
</dbReference>
<evidence type="ECO:0008006" key="6">
    <source>
        <dbReference type="Google" id="ProtNLM"/>
    </source>
</evidence>
<dbReference type="Pfam" id="PF01161">
    <property type="entry name" value="PBP"/>
    <property type="match status" value="1"/>
</dbReference>
<evidence type="ECO:0000313" key="3">
    <source>
        <dbReference type="EMBL" id="SCF08784.1"/>
    </source>
</evidence>
<dbReference type="Proteomes" id="UP000198228">
    <property type="component" value="Chromosome I"/>
</dbReference>
<dbReference type="RefSeq" id="WP_088961383.1">
    <property type="nucleotide sequence ID" value="NZ_JACCCQ010000001.1"/>
</dbReference>
<comment type="similarity">
    <text evidence="1">Belongs to the UPF0098 family.</text>
</comment>
<dbReference type="CDD" id="cd00865">
    <property type="entry name" value="PEBP_bact_arch"/>
    <property type="match status" value="1"/>
</dbReference>
<evidence type="ECO:0000313" key="4">
    <source>
        <dbReference type="Proteomes" id="UP000198228"/>
    </source>
</evidence>
<dbReference type="InterPro" id="IPR036610">
    <property type="entry name" value="PEBP-like_sf"/>
</dbReference>
<dbReference type="InterPro" id="IPR005247">
    <property type="entry name" value="YbhB_YbcL/LppC-like"/>
</dbReference>
<dbReference type="InterPro" id="IPR008914">
    <property type="entry name" value="PEBP"/>
</dbReference>
<organism evidence="3 4">
    <name type="scientific">Micromonospora purpureochromogenes</name>
    <dbReference type="NCBI Taxonomy" id="47872"/>
    <lineage>
        <taxon>Bacteria</taxon>
        <taxon>Bacillati</taxon>
        <taxon>Actinomycetota</taxon>
        <taxon>Actinomycetes</taxon>
        <taxon>Micromonosporales</taxon>
        <taxon>Micromonosporaceae</taxon>
        <taxon>Micromonospora</taxon>
    </lineage>
</organism>
<gene>
    <name evidence="3" type="ORF">GA0074696_2646</name>
    <name evidence="2" type="ORF">HDA35_005919</name>
</gene>
<protein>
    <recommendedName>
        <fullName evidence="6">Phospholipid-binding protein, PBP family</fullName>
    </recommendedName>
</protein>